<dbReference type="GO" id="GO:0019843">
    <property type="term" value="F:rRNA binding"/>
    <property type="evidence" value="ECO:0007669"/>
    <property type="project" value="UniProtKB-KW"/>
</dbReference>
<evidence type="ECO:0000256" key="5">
    <source>
        <dbReference type="ARBA" id="ARBA00022741"/>
    </source>
</evidence>
<dbReference type="Proteomes" id="UP000095594">
    <property type="component" value="Unassembled WGS sequence"/>
</dbReference>
<evidence type="ECO:0000256" key="3">
    <source>
        <dbReference type="ARBA" id="ARBA00022723"/>
    </source>
</evidence>
<dbReference type="SUPFAM" id="SSF52540">
    <property type="entry name" value="P-loop containing nucleoside triphosphate hydrolases"/>
    <property type="match status" value="1"/>
</dbReference>
<evidence type="ECO:0000256" key="6">
    <source>
        <dbReference type="ARBA" id="ARBA00022801"/>
    </source>
</evidence>
<evidence type="ECO:0000313" key="13">
    <source>
        <dbReference type="EMBL" id="CUO21332.1"/>
    </source>
</evidence>
<evidence type="ECO:0000256" key="4">
    <source>
        <dbReference type="ARBA" id="ARBA00022730"/>
    </source>
</evidence>
<dbReference type="NCBIfam" id="TIGR00157">
    <property type="entry name" value="ribosome small subunit-dependent GTPase A"/>
    <property type="match status" value="1"/>
</dbReference>
<keyword evidence="5 10" id="KW-0547">Nucleotide-binding</keyword>
<evidence type="ECO:0000256" key="2">
    <source>
        <dbReference type="ARBA" id="ARBA00022517"/>
    </source>
</evidence>
<sequence>MNKINLYNIGLTERFKQEATMYENLYLARVSVQHKDKYKVITEEGEVWAEVSGRFKYEALGTESFPAVGDWVMVDRLNDLTGNAIIHKVLRRKSAFERKVAGFRRDVQVVAANIDTVFICMALNNDFNIRRLERYISVAWDSMATPVIVLTKSDLCDDILEKQLEVESVAIGIEVIVTSSMSGEGYELIKRYIGRDKTVAFIGASGVGKSTLINKLMGEELLETGGISNYDKGRHTTTFRQLLILPDGGVVIDTPGMRELQLITADLDKSFADIDSLARDCKFSDCKHESEPGCAVRKAIENGELDEERLQSYKKINKELKYQELNSKSLEKEKINNMFGSISKMKKARREVKAKNKRR</sequence>
<evidence type="ECO:0000259" key="11">
    <source>
        <dbReference type="PROSITE" id="PS50936"/>
    </source>
</evidence>
<feature type="binding site" evidence="10">
    <location>
        <position position="281"/>
    </location>
    <ligand>
        <name>Zn(2+)</name>
        <dbReference type="ChEBI" id="CHEBI:29105"/>
    </ligand>
</feature>
<comment type="subcellular location">
    <subcellularLocation>
        <location evidence="10">Cytoplasm</location>
    </subcellularLocation>
</comment>
<dbReference type="EMBL" id="CYZX01000006">
    <property type="protein sequence ID" value="CUO21332.1"/>
    <property type="molecule type" value="Genomic_DNA"/>
</dbReference>
<proteinExistence type="inferred from homology"/>
<evidence type="ECO:0000259" key="12">
    <source>
        <dbReference type="PROSITE" id="PS51721"/>
    </source>
</evidence>
<dbReference type="GO" id="GO:0005737">
    <property type="term" value="C:cytoplasm"/>
    <property type="evidence" value="ECO:0007669"/>
    <property type="project" value="UniProtKB-SubCell"/>
</dbReference>
<evidence type="ECO:0000256" key="7">
    <source>
        <dbReference type="ARBA" id="ARBA00022833"/>
    </source>
</evidence>
<reference evidence="13 14" key="1">
    <citation type="submission" date="2015-09" db="EMBL/GenBank/DDBJ databases">
        <authorList>
            <consortium name="Pathogen Informatics"/>
        </authorList>
    </citation>
    <scope>NUCLEOTIDE SEQUENCE [LARGE SCALE GENOMIC DNA]</scope>
    <source>
        <strain evidence="13 14">2789STDY5834856</strain>
    </source>
</reference>
<keyword evidence="2 10" id="KW-0690">Ribosome biogenesis</keyword>
<dbReference type="InterPro" id="IPR027417">
    <property type="entry name" value="P-loop_NTPase"/>
</dbReference>
<evidence type="ECO:0000256" key="10">
    <source>
        <dbReference type="HAMAP-Rule" id="MF_01820"/>
    </source>
</evidence>
<keyword evidence="9 10" id="KW-0342">GTP-binding</keyword>
<keyword evidence="6 10" id="KW-0378">Hydrolase</keyword>
<organism evidence="13 14">
    <name type="scientific">Clostridium disporicum</name>
    <dbReference type="NCBI Taxonomy" id="84024"/>
    <lineage>
        <taxon>Bacteria</taxon>
        <taxon>Bacillati</taxon>
        <taxon>Bacillota</taxon>
        <taxon>Clostridia</taxon>
        <taxon>Eubacteriales</taxon>
        <taxon>Clostridiaceae</taxon>
        <taxon>Clostridium</taxon>
    </lineage>
</organism>
<keyword evidence="1 10" id="KW-0963">Cytoplasm</keyword>
<dbReference type="EC" id="3.6.1.-" evidence="10"/>
<feature type="binding site" evidence="10">
    <location>
        <position position="286"/>
    </location>
    <ligand>
        <name>Zn(2+)</name>
        <dbReference type="ChEBI" id="CHEBI:29105"/>
    </ligand>
</feature>
<dbReference type="GO" id="GO:0005525">
    <property type="term" value="F:GTP binding"/>
    <property type="evidence" value="ECO:0007669"/>
    <property type="project" value="UniProtKB-UniRule"/>
</dbReference>
<dbReference type="GO" id="GO:0003924">
    <property type="term" value="F:GTPase activity"/>
    <property type="evidence" value="ECO:0007669"/>
    <property type="project" value="UniProtKB-UniRule"/>
</dbReference>
<dbReference type="Gene3D" id="1.10.40.50">
    <property type="entry name" value="Probable gtpase engc, domain 3"/>
    <property type="match status" value="1"/>
</dbReference>
<dbReference type="PANTHER" id="PTHR32120:SF10">
    <property type="entry name" value="SMALL RIBOSOMAL SUBUNIT BIOGENESIS GTPASE RSGA"/>
    <property type="match status" value="1"/>
</dbReference>
<feature type="binding site" evidence="10">
    <location>
        <position position="288"/>
    </location>
    <ligand>
        <name>Zn(2+)</name>
        <dbReference type="ChEBI" id="CHEBI:29105"/>
    </ligand>
</feature>
<dbReference type="HAMAP" id="MF_01820">
    <property type="entry name" value="GTPase_RsgA"/>
    <property type="match status" value="1"/>
</dbReference>
<evidence type="ECO:0000256" key="9">
    <source>
        <dbReference type="ARBA" id="ARBA00023134"/>
    </source>
</evidence>
<evidence type="ECO:0000256" key="8">
    <source>
        <dbReference type="ARBA" id="ARBA00022884"/>
    </source>
</evidence>
<dbReference type="InterPro" id="IPR030378">
    <property type="entry name" value="G_CP_dom"/>
</dbReference>
<gene>
    <name evidence="10 13" type="primary">rsgA</name>
    <name evidence="13" type="ORF">ERS852471_01150</name>
</gene>
<dbReference type="InterPro" id="IPR004881">
    <property type="entry name" value="Ribosome_biogen_GTPase_RsgA"/>
</dbReference>
<comment type="function">
    <text evidence="10">One of several proteins that assist in the late maturation steps of the functional core of the 30S ribosomal subunit. Helps release RbfA from mature subunits. May play a role in the assembly of ribosomal proteins into the subunit. Circularly permuted GTPase that catalyzes slow GTP hydrolysis, GTPase activity is stimulated by the 30S ribosomal subunit.</text>
</comment>
<feature type="domain" description="EngC GTPase" evidence="11">
    <location>
        <begin position="112"/>
        <end position="258"/>
    </location>
</feature>
<dbReference type="GO" id="GO:0042274">
    <property type="term" value="P:ribosomal small subunit biogenesis"/>
    <property type="evidence" value="ECO:0007669"/>
    <property type="project" value="UniProtKB-UniRule"/>
</dbReference>
<keyword evidence="4 10" id="KW-0699">rRNA-binding</keyword>
<dbReference type="PROSITE" id="PS51721">
    <property type="entry name" value="G_CP"/>
    <property type="match status" value="1"/>
</dbReference>
<evidence type="ECO:0000256" key="1">
    <source>
        <dbReference type="ARBA" id="ARBA00022490"/>
    </source>
</evidence>
<dbReference type="GO" id="GO:0046872">
    <property type="term" value="F:metal ion binding"/>
    <property type="evidence" value="ECO:0007669"/>
    <property type="project" value="UniProtKB-KW"/>
</dbReference>
<feature type="binding site" evidence="10">
    <location>
        <begin position="151"/>
        <end position="154"/>
    </location>
    <ligand>
        <name>GTP</name>
        <dbReference type="ChEBI" id="CHEBI:37565"/>
    </ligand>
</feature>
<dbReference type="Pfam" id="PF03193">
    <property type="entry name" value="RsgA_GTPase"/>
    <property type="match status" value="1"/>
</dbReference>
<feature type="domain" description="CP-type G" evidence="12">
    <location>
        <begin position="104"/>
        <end position="260"/>
    </location>
</feature>
<comment type="similarity">
    <text evidence="10">Belongs to the TRAFAC class YlqF/YawG GTPase family. RsgA subfamily.</text>
</comment>
<comment type="subunit">
    <text evidence="10">Monomer. Associates with 30S ribosomal subunit, binds 16S rRNA.</text>
</comment>
<dbReference type="PANTHER" id="PTHR32120">
    <property type="entry name" value="SMALL RIBOSOMAL SUBUNIT BIOGENESIS GTPASE RSGA"/>
    <property type="match status" value="1"/>
</dbReference>
<feature type="binding site" evidence="10">
    <location>
        <position position="294"/>
    </location>
    <ligand>
        <name>Zn(2+)</name>
        <dbReference type="ChEBI" id="CHEBI:29105"/>
    </ligand>
</feature>
<comment type="cofactor">
    <cofactor evidence="10">
        <name>Zn(2+)</name>
        <dbReference type="ChEBI" id="CHEBI:29105"/>
    </cofactor>
    <text evidence="10">Binds 1 zinc ion per subunit.</text>
</comment>
<dbReference type="InterPro" id="IPR010914">
    <property type="entry name" value="RsgA_GTPase_dom"/>
</dbReference>
<name>A0A174D6H0_9CLOT</name>
<protein>
    <recommendedName>
        <fullName evidence="10">Small ribosomal subunit biogenesis GTPase RsgA</fullName>
        <ecNumber evidence="10">3.6.1.-</ecNumber>
    </recommendedName>
</protein>
<dbReference type="PROSITE" id="PS50936">
    <property type="entry name" value="ENGC_GTPASE"/>
    <property type="match status" value="1"/>
</dbReference>
<dbReference type="Gene3D" id="3.40.50.300">
    <property type="entry name" value="P-loop containing nucleotide triphosphate hydrolases"/>
    <property type="match status" value="1"/>
</dbReference>
<keyword evidence="3 10" id="KW-0479">Metal-binding</keyword>
<dbReference type="AlphaFoldDB" id="A0A174D6H0"/>
<keyword evidence="8 10" id="KW-0694">RNA-binding</keyword>
<evidence type="ECO:0000313" key="14">
    <source>
        <dbReference type="Proteomes" id="UP000095594"/>
    </source>
</evidence>
<keyword evidence="7 10" id="KW-0862">Zinc</keyword>
<dbReference type="RefSeq" id="WP_231071833.1">
    <property type="nucleotide sequence ID" value="NZ_CABIXQ010000006.1"/>
</dbReference>
<dbReference type="CDD" id="cd01854">
    <property type="entry name" value="YjeQ_EngC"/>
    <property type="match status" value="1"/>
</dbReference>
<accession>A0A174D6H0</accession>
<feature type="binding site" evidence="10">
    <location>
        <begin position="203"/>
        <end position="211"/>
    </location>
    <ligand>
        <name>GTP</name>
        <dbReference type="ChEBI" id="CHEBI:37565"/>
    </ligand>
</feature>